<evidence type="ECO:0000313" key="2">
    <source>
        <dbReference type="EMBL" id="MFC5396999.1"/>
    </source>
</evidence>
<dbReference type="PANTHER" id="PTHR12526">
    <property type="entry name" value="GLYCOSYLTRANSFERASE"/>
    <property type="match status" value="1"/>
</dbReference>
<sequence>MNGRAARALRIAVLSYTTIAHDHRVMRTLETLAALGHEVTAIGFGEAPALPVAMIRLPDPPGRTAQRLAIATTQFPANLVPASAPLLHMLLPQHRAARAALLALRPDIVHANDWPALVAADAAKRETGARIVYDSHELASEEHADNRLWRLVAQRHTRAIEAGFIHRADAIITVSDGISRTLQDLYDLPEPPLVVRNALAYRTVTPAPLAEPLRLLFHGIMKGGRGIEALIGAMPMLPQFRLTLRGDGAPAYLAKLRARVAELGVGARVAFEPAVPHDEVVAAAASSHIGVFCAPIETRHNRFAMPNKVYEYLMAGLAVLVTEGTDLAALVQEHACGLTATASTPEAIATALRALSLSALGEMRANALAAAPRLSWDEERVRLIGLYDRFAPIDRAQRVG</sequence>
<organism evidence="2 3">
    <name type="scientific">Bosea vestrisii</name>
    <dbReference type="NCBI Taxonomy" id="151416"/>
    <lineage>
        <taxon>Bacteria</taxon>
        <taxon>Pseudomonadati</taxon>
        <taxon>Pseudomonadota</taxon>
        <taxon>Alphaproteobacteria</taxon>
        <taxon>Hyphomicrobiales</taxon>
        <taxon>Boseaceae</taxon>
        <taxon>Bosea</taxon>
    </lineage>
</organism>
<keyword evidence="3" id="KW-1185">Reference proteome</keyword>
<dbReference type="InterPro" id="IPR028098">
    <property type="entry name" value="Glyco_trans_4-like_N"/>
</dbReference>
<gene>
    <name evidence="2" type="ORF">ACFPPC_30560</name>
</gene>
<evidence type="ECO:0000259" key="1">
    <source>
        <dbReference type="Pfam" id="PF13439"/>
    </source>
</evidence>
<dbReference type="SUPFAM" id="SSF53756">
    <property type="entry name" value="UDP-Glycosyltransferase/glycogen phosphorylase"/>
    <property type="match status" value="1"/>
</dbReference>
<dbReference type="Pfam" id="PF13439">
    <property type="entry name" value="Glyco_transf_4"/>
    <property type="match status" value="1"/>
</dbReference>
<keyword evidence="2" id="KW-0808">Transferase</keyword>
<reference evidence="3" key="1">
    <citation type="journal article" date="2019" name="Int. J. Syst. Evol. Microbiol.">
        <title>The Global Catalogue of Microorganisms (GCM) 10K type strain sequencing project: providing services to taxonomists for standard genome sequencing and annotation.</title>
        <authorList>
            <consortium name="The Broad Institute Genomics Platform"/>
            <consortium name="The Broad Institute Genome Sequencing Center for Infectious Disease"/>
            <person name="Wu L."/>
            <person name="Ma J."/>
        </authorList>
    </citation>
    <scope>NUCLEOTIDE SEQUENCE [LARGE SCALE GENOMIC DNA]</scope>
    <source>
        <strain evidence="3">CGMCC 1.16326</strain>
    </source>
</reference>
<dbReference type="Gene3D" id="3.40.50.2000">
    <property type="entry name" value="Glycogen Phosphorylase B"/>
    <property type="match status" value="2"/>
</dbReference>
<name>A0ABW0HM35_9HYPH</name>
<accession>A0ABW0HM35</accession>
<comment type="caution">
    <text evidence="2">The sequence shown here is derived from an EMBL/GenBank/DDBJ whole genome shotgun (WGS) entry which is preliminary data.</text>
</comment>
<dbReference type="Proteomes" id="UP001596104">
    <property type="component" value="Unassembled WGS sequence"/>
</dbReference>
<dbReference type="EC" id="2.4.-.-" evidence="2"/>
<dbReference type="GO" id="GO:0016757">
    <property type="term" value="F:glycosyltransferase activity"/>
    <property type="evidence" value="ECO:0007669"/>
    <property type="project" value="UniProtKB-KW"/>
</dbReference>
<dbReference type="RefSeq" id="WP_377013859.1">
    <property type="nucleotide sequence ID" value="NZ_JBHSLV010000078.1"/>
</dbReference>
<feature type="domain" description="Glycosyltransferase subfamily 4-like N-terminal" evidence="1">
    <location>
        <begin position="25"/>
        <end position="196"/>
    </location>
</feature>
<keyword evidence="2" id="KW-0328">Glycosyltransferase</keyword>
<evidence type="ECO:0000313" key="3">
    <source>
        <dbReference type="Proteomes" id="UP001596104"/>
    </source>
</evidence>
<protein>
    <submittedName>
        <fullName evidence="2">Glycosyltransferase</fullName>
        <ecNumber evidence="2">2.4.-.-</ecNumber>
    </submittedName>
</protein>
<dbReference type="PANTHER" id="PTHR12526:SF600">
    <property type="entry name" value="GLYCOSYL TRANSFERASE GROUP 1"/>
    <property type="match status" value="1"/>
</dbReference>
<proteinExistence type="predicted"/>
<dbReference type="Pfam" id="PF13692">
    <property type="entry name" value="Glyco_trans_1_4"/>
    <property type="match status" value="1"/>
</dbReference>
<dbReference type="EMBL" id="JBHSLV010000078">
    <property type="protein sequence ID" value="MFC5396999.1"/>
    <property type="molecule type" value="Genomic_DNA"/>
</dbReference>